<sequence>MGLRVVLHGRSADAVASGAAACRRSWSAREIVGRILQQRLCSLVVAKLAGMSAGDAAADRSSGGARYHPRFIAPGALR</sequence>
<accession>I7Z7Y4</accession>
<proteinExistence type="predicted"/>
<keyword evidence="2" id="KW-1185">Reference proteome</keyword>
<reference evidence="1 2" key="1">
    <citation type="journal article" date="2012" name="J. Bacteriol.">
        <title>Genome Sequence of n-Alkane-Degrading Hydrocarboniphaga effusa Strain AP103T (ATCC BAA-332T).</title>
        <authorList>
            <person name="Chang H.K."/>
            <person name="Zylstra G.J."/>
            <person name="Chae J.C."/>
        </authorList>
    </citation>
    <scope>NUCLEOTIDE SEQUENCE [LARGE SCALE GENOMIC DNA]</scope>
    <source>
        <strain evidence="1 2">AP103</strain>
    </source>
</reference>
<evidence type="ECO:0000313" key="1">
    <source>
        <dbReference type="EMBL" id="EIT67919.1"/>
    </source>
</evidence>
<evidence type="ECO:0000313" key="2">
    <source>
        <dbReference type="Proteomes" id="UP000003704"/>
    </source>
</evidence>
<name>I7Z7Y4_9GAMM</name>
<dbReference type="EMBL" id="AKGD01000004">
    <property type="protein sequence ID" value="EIT67919.1"/>
    <property type="molecule type" value="Genomic_DNA"/>
</dbReference>
<dbReference type="AlphaFoldDB" id="I7Z7Y4"/>
<comment type="caution">
    <text evidence="1">The sequence shown here is derived from an EMBL/GenBank/DDBJ whole genome shotgun (WGS) entry which is preliminary data.</text>
</comment>
<organism evidence="1 2">
    <name type="scientific">Hydrocarboniphaga effusa AP103</name>
    <dbReference type="NCBI Taxonomy" id="1172194"/>
    <lineage>
        <taxon>Bacteria</taxon>
        <taxon>Pseudomonadati</taxon>
        <taxon>Pseudomonadota</taxon>
        <taxon>Gammaproteobacteria</taxon>
        <taxon>Nevskiales</taxon>
        <taxon>Nevskiaceae</taxon>
        <taxon>Hydrocarboniphaga</taxon>
    </lineage>
</organism>
<dbReference type="STRING" id="1172194.WQQ_43540"/>
<dbReference type="Proteomes" id="UP000003704">
    <property type="component" value="Unassembled WGS sequence"/>
</dbReference>
<gene>
    <name evidence="1" type="ORF">WQQ_43540</name>
</gene>
<protein>
    <submittedName>
        <fullName evidence="1">Uncharacterized protein</fullName>
    </submittedName>
</protein>